<comment type="caution">
    <text evidence="1">The sequence shown here is derived from an EMBL/GenBank/DDBJ whole genome shotgun (WGS) entry which is preliminary data.</text>
</comment>
<dbReference type="InterPro" id="IPR009679">
    <property type="entry name" value="Phage_186_CII-like"/>
</dbReference>
<dbReference type="Proteomes" id="UP000319941">
    <property type="component" value="Unassembled WGS sequence"/>
</dbReference>
<dbReference type="EMBL" id="VNFH01000001">
    <property type="protein sequence ID" value="TVU73530.1"/>
    <property type="molecule type" value="Genomic_DNA"/>
</dbReference>
<evidence type="ECO:0000313" key="1">
    <source>
        <dbReference type="EMBL" id="TVU73530.1"/>
    </source>
</evidence>
<protein>
    <submittedName>
        <fullName evidence="1">Tellurite resistance TerB family protein</fullName>
    </submittedName>
</protein>
<dbReference type="InterPro" id="IPR029024">
    <property type="entry name" value="TerB-like"/>
</dbReference>
<dbReference type="Pfam" id="PF06892">
    <property type="entry name" value="Phage_CP76"/>
    <property type="match status" value="1"/>
</dbReference>
<accession>A0A558HWL8</accession>
<gene>
    <name evidence="1" type="ORF">FQP86_00105</name>
</gene>
<proteinExistence type="predicted"/>
<evidence type="ECO:0000313" key="2">
    <source>
        <dbReference type="Proteomes" id="UP000319941"/>
    </source>
</evidence>
<dbReference type="GO" id="GO:0003677">
    <property type="term" value="F:DNA binding"/>
    <property type="evidence" value="ECO:0007669"/>
    <property type="project" value="InterPro"/>
</dbReference>
<dbReference type="RefSeq" id="WP_144726181.1">
    <property type="nucleotide sequence ID" value="NZ_CAWOWR010000001.1"/>
</dbReference>
<keyword evidence="2" id="KW-1185">Reference proteome</keyword>
<dbReference type="SUPFAM" id="SSF158682">
    <property type="entry name" value="TerB-like"/>
    <property type="match status" value="1"/>
</dbReference>
<dbReference type="AlphaFoldDB" id="A0A558HWL8"/>
<name>A0A558HWL8_9GAMM</name>
<sequence length="164" mass="18192">MDSHTAPERDMDTYLDAVHDVVFECCPKVLASDIGMSVKSLYRRVAEDDPMPMRLIDVVGIFWNVDREHQMRLIAPFLDHLGVVAVPRYEQGEVSRGDVFASVLKAQQGQGAMAALIQAAIADGEIDDKETAQLEAQHKAIEQQMSTLMGQLQAMRKPLKVVGK</sequence>
<reference evidence="1 2" key="1">
    <citation type="submission" date="2019-07" db="EMBL/GenBank/DDBJ databases">
        <title>Diversity of Bacteria from Kongsfjorden, Arctic.</title>
        <authorList>
            <person name="Yu Y."/>
        </authorList>
    </citation>
    <scope>NUCLEOTIDE SEQUENCE [LARGE SCALE GENOMIC DNA]</scope>
    <source>
        <strain evidence="1 2">SM1923</strain>
    </source>
</reference>
<organism evidence="1 2">
    <name type="scientific">Cobetia crustatorum</name>
    <dbReference type="NCBI Taxonomy" id="553385"/>
    <lineage>
        <taxon>Bacteria</taxon>
        <taxon>Pseudomonadati</taxon>
        <taxon>Pseudomonadota</taxon>
        <taxon>Gammaproteobacteria</taxon>
        <taxon>Oceanospirillales</taxon>
        <taxon>Halomonadaceae</taxon>
        <taxon>Cobetia</taxon>
    </lineage>
</organism>